<comment type="pathway">
    <text evidence="3">Quinol/quinone metabolism; 1,4-dihydroxy-2-naphthoate biosynthesis; 1,4-dihydroxy-2-naphthoate from chorismate: step 3/7.</text>
</comment>
<evidence type="ECO:0000259" key="4">
    <source>
        <dbReference type="Pfam" id="PF00561"/>
    </source>
</evidence>
<keyword evidence="6" id="KW-1185">Reference proteome</keyword>
<dbReference type="HAMAP" id="MF_01660">
    <property type="entry name" value="MenH"/>
    <property type="match status" value="1"/>
</dbReference>
<gene>
    <name evidence="3" type="primary">menH</name>
    <name evidence="5" type="ORF">HNP81_004365</name>
</gene>
<comment type="caution">
    <text evidence="5">The sequence shown here is derived from an EMBL/GenBank/DDBJ whole genome shotgun (WGS) entry which is preliminary data.</text>
</comment>
<reference evidence="5 6" key="1">
    <citation type="submission" date="2020-08" db="EMBL/GenBank/DDBJ databases">
        <title>Genomic Encyclopedia of Type Strains, Phase IV (KMG-IV): sequencing the most valuable type-strain genomes for metagenomic binning, comparative biology and taxonomic classification.</title>
        <authorList>
            <person name="Goeker M."/>
        </authorList>
    </citation>
    <scope>NUCLEOTIDE SEQUENCE [LARGE SCALE GENOMIC DNA]</scope>
    <source>
        <strain evidence="5 6">DSM 105481</strain>
    </source>
</reference>
<comment type="subunit">
    <text evidence="3">Monomer.</text>
</comment>
<feature type="domain" description="AB hydrolase-1" evidence="4">
    <location>
        <begin position="20"/>
        <end position="253"/>
    </location>
</feature>
<dbReference type="InterPro" id="IPR029058">
    <property type="entry name" value="AB_hydrolase_fold"/>
</dbReference>
<comment type="similarity">
    <text evidence="3">Belongs to the AB hydrolase superfamily. MenH family.</text>
</comment>
<keyword evidence="1 3" id="KW-0474">Menaquinone biosynthesis</keyword>
<protein>
    <recommendedName>
        <fullName evidence="3">Putative 2-succinyl-6-hydroxy-2,4-cyclohexadiene-1-carboxylate synthase</fullName>
        <shortName evidence="3">SHCHC synthase</shortName>
        <ecNumber evidence="3">4.2.99.20</ecNumber>
    </recommendedName>
</protein>
<dbReference type="Proteomes" id="UP000626697">
    <property type="component" value="Unassembled WGS sequence"/>
</dbReference>
<dbReference type="SUPFAM" id="SSF53474">
    <property type="entry name" value="alpha/beta-Hydrolases"/>
    <property type="match status" value="1"/>
</dbReference>
<organism evidence="5 6">
    <name type="scientific">Peribacillus huizhouensis</name>
    <dbReference type="NCBI Taxonomy" id="1501239"/>
    <lineage>
        <taxon>Bacteria</taxon>
        <taxon>Bacillati</taxon>
        <taxon>Bacillota</taxon>
        <taxon>Bacilli</taxon>
        <taxon>Bacillales</taxon>
        <taxon>Bacillaceae</taxon>
        <taxon>Peribacillus</taxon>
    </lineage>
</organism>
<dbReference type="Pfam" id="PF00561">
    <property type="entry name" value="Abhydrolase_1"/>
    <property type="match status" value="1"/>
</dbReference>
<dbReference type="EC" id="4.2.99.20" evidence="3"/>
<dbReference type="GO" id="GO:0070205">
    <property type="term" value="F:2-succinyl-6-hydroxy-2,4-cyclohexadiene-1-carboxylate synthase activity"/>
    <property type="evidence" value="ECO:0007669"/>
    <property type="project" value="UniProtKB-EC"/>
</dbReference>
<dbReference type="PANTHER" id="PTHR42916:SF1">
    <property type="entry name" value="PROTEIN PHYLLO, CHLOROPLASTIC"/>
    <property type="match status" value="1"/>
</dbReference>
<dbReference type="PANTHER" id="PTHR42916">
    <property type="entry name" value="2-SUCCINYL-5-ENOLPYRUVYL-6-HYDROXY-3-CYCLOHEXENE-1-CARBOXYLATE SYNTHASE"/>
    <property type="match status" value="1"/>
</dbReference>
<proteinExistence type="inferred from homology"/>
<comment type="pathway">
    <text evidence="3">Quinol/quinone metabolism; menaquinone biosynthesis.</text>
</comment>
<keyword evidence="2 3" id="KW-0456">Lyase</keyword>
<accession>A0ABR6CVJ0</accession>
<evidence type="ECO:0000256" key="1">
    <source>
        <dbReference type="ARBA" id="ARBA00022428"/>
    </source>
</evidence>
<evidence type="ECO:0000256" key="3">
    <source>
        <dbReference type="HAMAP-Rule" id="MF_01660"/>
    </source>
</evidence>
<dbReference type="NCBIfam" id="TIGR03695">
    <property type="entry name" value="menH_SHCHC"/>
    <property type="match status" value="1"/>
</dbReference>
<dbReference type="InterPro" id="IPR000073">
    <property type="entry name" value="AB_hydrolase_1"/>
</dbReference>
<dbReference type="PRINTS" id="PR00111">
    <property type="entry name" value="ABHYDROLASE"/>
</dbReference>
<dbReference type="RefSeq" id="WP_182503924.1">
    <property type="nucleotide sequence ID" value="NZ_JACJHX010000024.1"/>
</dbReference>
<comment type="function">
    <text evidence="3">Catalyzes a proton abstraction reaction that results in 2,5-elimination of pyruvate from 2-succinyl-5-enolpyruvyl-6-hydroxy-3-cyclohexene-1-carboxylate (SEPHCHC) and the formation of 2-succinyl-6-hydroxy-2,4-cyclohexadiene-1-carboxylate (SHCHC).</text>
</comment>
<evidence type="ECO:0000313" key="5">
    <source>
        <dbReference type="EMBL" id="MBA9029043.1"/>
    </source>
</evidence>
<dbReference type="Gene3D" id="3.40.50.1820">
    <property type="entry name" value="alpha/beta hydrolase"/>
    <property type="match status" value="1"/>
</dbReference>
<sequence>MKLVCRSVEYHIDIIGQGEPLLLLHGFTGSLETWRFLGHMLKRYQLIMVDIIGHGSTGSPDNAERYTMLEVAKDLREILEKLSIQKIHVLGYSMGGRLALGFACLYPEYVQSLILESASPGLKTETARQERRIQDAKLANKIIERGILAFVADWENIPLFDSQKKLPVEKQQSVRKERLGNTELGLANSLLGMGTGSQPSWWSQLENLSMPILLITGELDKKFCDIAKMMQSIMKECEWQIINNAGHAIHVEDEEKFGKIVSVFLTKQLRRI</sequence>
<dbReference type="EMBL" id="JACJHX010000024">
    <property type="protein sequence ID" value="MBA9029043.1"/>
    <property type="molecule type" value="Genomic_DNA"/>
</dbReference>
<name>A0ABR6CVJ0_9BACI</name>
<evidence type="ECO:0000313" key="6">
    <source>
        <dbReference type="Proteomes" id="UP000626697"/>
    </source>
</evidence>
<dbReference type="InterPro" id="IPR022485">
    <property type="entry name" value="SHCHC_synthase_MenH"/>
</dbReference>
<evidence type="ECO:0000256" key="2">
    <source>
        <dbReference type="ARBA" id="ARBA00023239"/>
    </source>
</evidence>
<comment type="catalytic activity">
    <reaction evidence="3">
        <text>5-enolpyruvoyl-6-hydroxy-2-succinyl-cyclohex-3-ene-1-carboxylate = (1R,6R)-6-hydroxy-2-succinyl-cyclohexa-2,4-diene-1-carboxylate + pyruvate</text>
        <dbReference type="Rhea" id="RHEA:25597"/>
        <dbReference type="ChEBI" id="CHEBI:15361"/>
        <dbReference type="ChEBI" id="CHEBI:58689"/>
        <dbReference type="ChEBI" id="CHEBI:58818"/>
        <dbReference type="EC" id="4.2.99.20"/>
    </reaction>
</comment>